<keyword evidence="3" id="KW-0802">TPR repeat</keyword>
<feature type="compositionally biased region" description="Low complexity" evidence="6">
    <location>
        <begin position="292"/>
        <end position="309"/>
    </location>
</feature>
<feature type="region of interest" description="Disordered" evidence="6">
    <location>
        <begin position="95"/>
        <end position="121"/>
    </location>
</feature>
<comment type="caution">
    <text evidence="7">The sequence shown here is derived from an EMBL/GenBank/DDBJ whole genome shotgun (WGS) entry which is preliminary data.</text>
</comment>
<dbReference type="Gene3D" id="3.80.10.10">
    <property type="entry name" value="Ribonuclease Inhibitor"/>
    <property type="match status" value="3"/>
</dbReference>
<comment type="subcellular location">
    <subcellularLocation>
        <location evidence="1">Nucleus</location>
    </subcellularLocation>
</comment>
<evidence type="ECO:0000313" key="8">
    <source>
        <dbReference type="Proteomes" id="UP000826234"/>
    </source>
</evidence>
<keyword evidence="2" id="KW-0677">Repeat</keyword>
<proteinExistence type="predicted"/>
<dbReference type="PANTHER" id="PTHR46358:SF1">
    <property type="entry name" value="TONSOKU-LIKE PROTEIN"/>
    <property type="match status" value="1"/>
</dbReference>
<dbReference type="Gene3D" id="1.25.40.20">
    <property type="entry name" value="Ankyrin repeat-containing domain"/>
    <property type="match status" value="1"/>
</dbReference>
<dbReference type="InterPro" id="IPR052311">
    <property type="entry name" value="MMS22L-TONSL_complex_comp"/>
</dbReference>
<dbReference type="InterPro" id="IPR002110">
    <property type="entry name" value="Ankyrin_rpt"/>
</dbReference>
<dbReference type="Proteomes" id="UP000826234">
    <property type="component" value="Unassembled WGS sequence"/>
</dbReference>
<sequence>MCTGLSNTDVCHLVPHEGKTWLSIALAKEEVKESYDELEPCFQKALHYAKKACDPRLQHQVLQYFQACQQRCGRPEATRTLAQLQDLRHLQGWRSDGEISEGEVEEEEEPQNSEPLEASDLELSDSVTDVNLLYFLPEIVRLLLDHGAAIDDPGGPGCDGITPLHDALNCGHFDVAELLIWRGASTLLRNAKGQTPLGTLQEWMRLYGRDLDQETRERCKAMEELLRKAMAGRGEKLGTPGWGGAVADNPDFSLTLKIIPKYEICGSRENKQKCPIIPREQPASQLFDAELSESQGSSPQGSSGKPLSSRRSQTESEAEEACMIPLRPVKKRQRLLSENLLREEQMQAKLGETGLDAPSEYRAAMWGLGGALSRAPPSPERPSRPSAVPALIHPDEYVGDDWLEDDLGLNLVSRKRSRPSPPKELGSEYEESPEEVESNDGLPHQPPEATRKRQRRRTRQARLTQIVNRTPLGRIQGASVVGQPEPTTDPSNLHGAGDTTRVEGMLAGGESLPSGFMPVPALPPPIRVRVQVQDNVFLIPVPHSGSETHLISWLAEQASQRYYQACGLLPQLILKKEGALLAPQDRIVDRGGKSGVVGVHARAAGVCFLGLADIPALFLWQVLAEVQSWNLPPLVERYRKACRSLGVGEHQLLLKMLERQESGSSFSISNVALQGPHLTPLLRALKLQTSIQQLSLSGTGLGDDSAEELLASISTMPALKLLNLSANRLGPVGLGKLAKGAPGPVVFQNLEELDLSLNPLGDNSCQSLASLVQVCPVLNTLKLQACSLTSAFLQHCRLLLANALKGKEDKIDSATWASLTVSHNVLGSLGLELLLKSLPCERLTHLEISSVDARPGDQQPLWIPVARYLAQEGCALTHLTFSGNGLNDAAVAELARCIPMCISLVSLDLSANPEISIVGLRTLLLALEERKHGLQFLNLAGKCWNHFVLAR</sequence>
<reference evidence="7 8" key="1">
    <citation type="journal article" date="2022" name="Gigascience">
        <title>A chromosome-level genome assembly and annotation of the desert horned lizard, Phrynosoma platyrhinos, provides insight into chromosomal rearrangements among reptiles.</title>
        <authorList>
            <person name="Koochekian N."/>
            <person name="Ascanio A."/>
            <person name="Farleigh K."/>
            <person name="Card D.C."/>
            <person name="Schield D.R."/>
            <person name="Castoe T.A."/>
            <person name="Jezkova T."/>
        </authorList>
    </citation>
    <scope>NUCLEOTIDE SEQUENCE [LARGE SCALE GENOMIC DNA]</scope>
    <source>
        <strain evidence="7">NK-2021</strain>
    </source>
</reference>
<evidence type="ECO:0000256" key="5">
    <source>
        <dbReference type="PROSITE-ProRule" id="PRU00023"/>
    </source>
</evidence>
<feature type="region of interest" description="Disordered" evidence="6">
    <location>
        <begin position="290"/>
        <end position="324"/>
    </location>
</feature>
<keyword evidence="4" id="KW-0539">Nucleus</keyword>
<dbReference type="SMART" id="SM00368">
    <property type="entry name" value="LRR_RI"/>
    <property type="match status" value="4"/>
</dbReference>
<gene>
    <name evidence="7" type="ORF">JD844_015407</name>
</gene>
<dbReference type="PANTHER" id="PTHR46358">
    <property type="entry name" value="TONSOKU-LIKE PROTEIN"/>
    <property type="match status" value="1"/>
</dbReference>
<evidence type="ECO:0000313" key="7">
    <source>
        <dbReference type="EMBL" id="KAH0617349.1"/>
    </source>
</evidence>
<dbReference type="SUPFAM" id="SSF52047">
    <property type="entry name" value="RNI-like"/>
    <property type="match status" value="1"/>
</dbReference>
<dbReference type="Pfam" id="PF13516">
    <property type="entry name" value="LRR_6"/>
    <property type="match status" value="1"/>
</dbReference>
<dbReference type="PROSITE" id="PS50088">
    <property type="entry name" value="ANK_REPEAT"/>
    <property type="match status" value="1"/>
</dbReference>
<dbReference type="PROSITE" id="PS50297">
    <property type="entry name" value="ANK_REP_REGION"/>
    <property type="match status" value="1"/>
</dbReference>
<organism evidence="7 8">
    <name type="scientific">Phrynosoma platyrhinos</name>
    <name type="common">Desert horned lizard</name>
    <dbReference type="NCBI Taxonomy" id="52577"/>
    <lineage>
        <taxon>Eukaryota</taxon>
        <taxon>Metazoa</taxon>
        <taxon>Chordata</taxon>
        <taxon>Craniata</taxon>
        <taxon>Vertebrata</taxon>
        <taxon>Euteleostomi</taxon>
        <taxon>Lepidosauria</taxon>
        <taxon>Squamata</taxon>
        <taxon>Bifurcata</taxon>
        <taxon>Unidentata</taxon>
        <taxon>Episquamata</taxon>
        <taxon>Toxicofera</taxon>
        <taxon>Iguania</taxon>
        <taxon>Phrynosomatidae</taxon>
        <taxon>Phrynosomatinae</taxon>
        <taxon>Phrynosoma</taxon>
    </lineage>
</organism>
<feature type="region of interest" description="Disordered" evidence="6">
    <location>
        <begin position="413"/>
        <end position="461"/>
    </location>
</feature>
<protein>
    <recommendedName>
        <fullName evidence="9">Tonsoku-like protein</fullName>
    </recommendedName>
</protein>
<feature type="compositionally biased region" description="Acidic residues" evidence="6">
    <location>
        <begin position="98"/>
        <end position="121"/>
    </location>
</feature>
<feature type="compositionally biased region" description="Acidic residues" evidence="6">
    <location>
        <begin position="427"/>
        <end position="438"/>
    </location>
</feature>
<dbReference type="InterPro" id="IPR036770">
    <property type="entry name" value="Ankyrin_rpt-contain_sf"/>
</dbReference>
<evidence type="ECO:0008006" key="9">
    <source>
        <dbReference type="Google" id="ProtNLM"/>
    </source>
</evidence>
<evidence type="ECO:0000256" key="4">
    <source>
        <dbReference type="ARBA" id="ARBA00023242"/>
    </source>
</evidence>
<evidence type="ECO:0000256" key="6">
    <source>
        <dbReference type="SAM" id="MobiDB-lite"/>
    </source>
</evidence>
<name>A0ABQ7SJ50_PHRPL</name>
<dbReference type="SUPFAM" id="SSF48403">
    <property type="entry name" value="Ankyrin repeat"/>
    <property type="match status" value="1"/>
</dbReference>
<dbReference type="Pfam" id="PF00023">
    <property type="entry name" value="Ank"/>
    <property type="match status" value="1"/>
</dbReference>
<keyword evidence="8" id="KW-1185">Reference proteome</keyword>
<feature type="repeat" description="ANK" evidence="5">
    <location>
        <begin position="159"/>
        <end position="191"/>
    </location>
</feature>
<evidence type="ECO:0000256" key="1">
    <source>
        <dbReference type="ARBA" id="ARBA00004123"/>
    </source>
</evidence>
<keyword evidence="5" id="KW-0040">ANK repeat</keyword>
<accession>A0ABQ7SJ50</accession>
<evidence type="ECO:0000256" key="2">
    <source>
        <dbReference type="ARBA" id="ARBA00022737"/>
    </source>
</evidence>
<dbReference type="InterPro" id="IPR032675">
    <property type="entry name" value="LRR_dom_sf"/>
</dbReference>
<dbReference type="InterPro" id="IPR006553">
    <property type="entry name" value="Leu-rich_rpt_Cys-con_subtyp"/>
</dbReference>
<evidence type="ECO:0000256" key="3">
    <source>
        <dbReference type="ARBA" id="ARBA00022803"/>
    </source>
</evidence>
<dbReference type="SMART" id="SM00367">
    <property type="entry name" value="LRR_CC"/>
    <property type="match status" value="4"/>
</dbReference>
<dbReference type="InterPro" id="IPR001611">
    <property type="entry name" value="Leu-rich_rpt"/>
</dbReference>
<dbReference type="EMBL" id="JAIPUX010005289">
    <property type="protein sequence ID" value="KAH0617349.1"/>
    <property type="molecule type" value="Genomic_DNA"/>
</dbReference>